<sequence>MTYTAIILAAGQGKRMAAGENKQFIHLLDKPLFIHTVSNFAEDDWCSQIVLVINPKERDRIKQLLNQHPIRKPIVLVNGGKERQESVYYGLQMIKDPNEIVFIHDGARPFVMHEQLHELAYVVKERSAGLLAVPVTDTIKQKKGNELTTLDRSTLWAAQTPQGFRKQLITYAHEKAKAENYIGTDDASLVERLGDSVAIVTGSYHNIKLTMPEDIERAETYLKDRKMY</sequence>
<dbReference type="GO" id="GO:0019288">
    <property type="term" value="P:isopentenyl diphosphate biosynthetic process, methylerythritol 4-phosphate pathway"/>
    <property type="evidence" value="ECO:0007669"/>
    <property type="project" value="UniProtKB-UniRule"/>
</dbReference>
<dbReference type="Proteomes" id="UP001145069">
    <property type="component" value="Unassembled WGS sequence"/>
</dbReference>
<comment type="caution">
    <text evidence="5">The sequence shown here is derived from an EMBL/GenBank/DDBJ whole genome shotgun (WGS) entry which is preliminary data.</text>
</comment>
<comment type="function">
    <text evidence="4">Catalyzes the formation of 4-diphosphocytidyl-2-C-methyl-D-erythritol from CTP and 2-C-methyl-D-erythritol 4-phosphate (MEP).</text>
</comment>
<organism evidence="5 6">
    <name type="scientific">Aquibacillus salsiterrae</name>
    <dbReference type="NCBI Taxonomy" id="2950439"/>
    <lineage>
        <taxon>Bacteria</taxon>
        <taxon>Bacillati</taxon>
        <taxon>Bacillota</taxon>
        <taxon>Bacilli</taxon>
        <taxon>Bacillales</taxon>
        <taxon>Bacillaceae</taxon>
        <taxon>Aquibacillus</taxon>
    </lineage>
</organism>
<keyword evidence="2 4" id="KW-0548">Nucleotidyltransferase</keyword>
<comment type="catalytic activity">
    <reaction evidence="4">
        <text>2-C-methyl-D-erythritol 4-phosphate + CTP + H(+) = 4-CDP-2-C-methyl-D-erythritol + diphosphate</text>
        <dbReference type="Rhea" id="RHEA:13429"/>
        <dbReference type="ChEBI" id="CHEBI:15378"/>
        <dbReference type="ChEBI" id="CHEBI:33019"/>
        <dbReference type="ChEBI" id="CHEBI:37563"/>
        <dbReference type="ChEBI" id="CHEBI:57823"/>
        <dbReference type="ChEBI" id="CHEBI:58262"/>
        <dbReference type="EC" id="2.7.7.60"/>
    </reaction>
</comment>
<reference evidence="5" key="1">
    <citation type="submission" date="2022-06" db="EMBL/GenBank/DDBJ databases">
        <title>Aquibacillus sp. a new bacterium isolated from soil saline samples.</title>
        <authorList>
            <person name="Galisteo C."/>
            <person name="De La Haba R."/>
            <person name="Sanchez-Porro C."/>
            <person name="Ventosa A."/>
        </authorList>
    </citation>
    <scope>NUCLEOTIDE SEQUENCE</scope>
    <source>
        <strain evidence="5">3ASR75-54</strain>
    </source>
</reference>
<dbReference type="AlphaFoldDB" id="A0A9X3WDB0"/>
<dbReference type="InterPro" id="IPR001228">
    <property type="entry name" value="IspD"/>
</dbReference>
<accession>A0A9X3WDB0</accession>
<evidence type="ECO:0000313" key="5">
    <source>
        <dbReference type="EMBL" id="MDC3417770.1"/>
    </source>
</evidence>
<comment type="pathway">
    <text evidence="4">Isoprenoid biosynthesis; isopentenyl diphosphate biosynthesis via DXP pathway; isopentenyl diphosphate from 1-deoxy-D-xylulose 5-phosphate: step 2/6.</text>
</comment>
<dbReference type="EMBL" id="JAMQKC010000014">
    <property type="protein sequence ID" value="MDC3417770.1"/>
    <property type="molecule type" value="Genomic_DNA"/>
</dbReference>
<dbReference type="FunFam" id="3.90.550.10:FF:000003">
    <property type="entry name" value="2-C-methyl-D-erythritol 4-phosphate cytidylyltransferase"/>
    <property type="match status" value="1"/>
</dbReference>
<keyword evidence="3 4" id="KW-0414">Isoprene biosynthesis</keyword>
<evidence type="ECO:0000256" key="4">
    <source>
        <dbReference type="HAMAP-Rule" id="MF_00108"/>
    </source>
</evidence>
<dbReference type="NCBIfam" id="TIGR00453">
    <property type="entry name" value="ispD"/>
    <property type="match status" value="1"/>
</dbReference>
<evidence type="ECO:0000256" key="3">
    <source>
        <dbReference type="ARBA" id="ARBA00023229"/>
    </source>
</evidence>
<evidence type="ECO:0000313" key="6">
    <source>
        <dbReference type="Proteomes" id="UP001145069"/>
    </source>
</evidence>
<dbReference type="GO" id="GO:0050518">
    <property type="term" value="F:2-C-methyl-D-erythritol 4-phosphate cytidylyltransferase activity"/>
    <property type="evidence" value="ECO:0007669"/>
    <property type="project" value="UniProtKB-UniRule"/>
</dbReference>
<keyword evidence="1 4" id="KW-0808">Transferase</keyword>
<dbReference type="PANTHER" id="PTHR32125:SF4">
    <property type="entry name" value="2-C-METHYL-D-ERYTHRITOL 4-PHOSPHATE CYTIDYLYLTRANSFERASE, CHLOROPLASTIC"/>
    <property type="match status" value="1"/>
</dbReference>
<dbReference type="Pfam" id="PF01128">
    <property type="entry name" value="IspD"/>
    <property type="match status" value="1"/>
</dbReference>
<protein>
    <recommendedName>
        <fullName evidence="4">2-C-methyl-D-erythritol 4-phosphate cytidylyltransferase</fullName>
        <ecNumber evidence="4">2.7.7.60</ecNumber>
    </recommendedName>
    <alternativeName>
        <fullName evidence="4">4-diphosphocytidyl-2C-methyl-D-erythritol synthase</fullName>
    </alternativeName>
    <alternativeName>
        <fullName evidence="4">MEP cytidylyltransferase</fullName>
        <shortName evidence="4">MCT</shortName>
    </alternativeName>
</protein>
<dbReference type="Gene3D" id="3.90.550.10">
    <property type="entry name" value="Spore Coat Polysaccharide Biosynthesis Protein SpsA, Chain A"/>
    <property type="match status" value="1"/>
</dbReference>
<dbReference type="PANTHER" id="PTHR32125">
    <property type="entry name" value="2-C-METHYL-D-ERYTHRITOL 4-PHOSPHATE CYTIDYLYLTRANSFERASE, CHLOROPLASTIC"/>
    <property type="match status" value="1"/>
</dbReference>
<evidence type="ECO:0000256" key="1">
    <source>
        <dbReference type="ARBA" id="ARBA00022679"/>
    </source>
</evidence>
<keyword evidence="6" id="KW-1185">Reference proteome</keyword>
<proteinExistence type="inferred from homology"/>
<dbReference type="CDD" id="cd02516">
    <property type="entry name" value="CDP-ME_synthetase"/>
    <property type="match status" value="1"/>
</dbReference>
<evidence type="ECO:0000256" key="2">
    <source>
        <dbReference type="ARBA" id="ARBA00022695"/>
    </source>
</evidence>
<name>A0A9X3WDB0_9BACI</name>
<comment type="similarity">
    <text evidence="4">Belongs to the IspD/TarI cytidylyltransferase family. IspD subfamily.</text>
</comment>
<dbReference type="HAMAP" id="MF_00108">
    <property type="entry name" value="IspD"/>
    <property type="match status" value="1"/>
</dbReference>
<dbReference type="InterPro" id="IPR034683">
    <property type="entry name" value="IspD/TarI"/>
</dbReference>
<feature type="site" description="Positions MEP for the nucleophilic attack" evidence="4">
    <location>
        <position position="208"/>
    </location>
</feature>
<feature type="site" description="Transition state stabilizer" evidence="4">
    <location>
        <position position="22"/>
    </location>
</feature>
<dbReference type="EC" id="2.7.7.60" evidence="4"/>
<feature type="site" description="Positions MEP for the nucleophilic attack" evidence="4">
    <location>
        <position position="152"/>
    </location>
</feature>
<dbReference type="InterPro" id="IPR029044">
    <property type="entry name" value="Nucleotide-diphossugar_trans"/>
</dbReference>
<feature type="site" description="Transition state stabilizer" evidence="4">
    <location>
        <position position="15"/>
    </location>
</feature>
<gene>
    <name evidence="4 5" type="primary">ispD</name>
    <name evidence="5" type="ORF">NC799_12780</name>
</gene>
<dbReference type="InterPro" id="IPR050088">
    <property type="entry name" value="IspD/TarI_cytidylyltransf_bact"/>
</dbReference>
<dbReference type="SUPFAM" id="SSF53448">
    <property type="entry name" value="Nucleotide-diphospho-sugar transferases"/>
    <property type="match status" value="1"/>
</dbReference>
<dbReference type="RefSeq" id="WP_272446900.1">
    <property type="nucleotide sequence ID" value="NZ_JAMQKC010000014.1"/>
</dbReference>